<name>A0A093VWK9_TALMA</name>
<keyword evidence="1" id="KW-0812">Transmembrane</keyword>
<dbReference type="EMBL" id="JPOX01000006">
    <property type="protein sequence ID" value="KFX50986.1"/>
    <property type="molecule type" value="Genomic_DNA"/>
</dbReference>
<keyword evidence="1" id="KW-0472">Membrane</keyword>
<reference key="1">
    <citation type="journal article" date="2014" name="PLoS Genet.">
        <title>Signature Gene Expression Reveals Novel Clues to the Molecular Mechanisms of Dimorphic Transition in Penicillium marneffei.</title>
        <authorList>
            <person name="Yang E."/>
            <person name="Wang G."/>
            <person name="Cai J."/>
            <person name="Woo P.C."/>
            <person name="Lau S.K."/>
            <person name="Yuen K.-Y."/>
            <person name="Chow W.-N."/>
            <person name="Lin X."/>
        </authorList>
    </citation>
    <scope>NUCLEOTIDE SEQUENCE [LARGE SCALE GENOMIC DNA]</scope>
    <source>
        <strain>PM1</strain>
    </source>
</reference>
<keyword evidence="1" id="KW-1133">Transmembrane helix</keyword>
<sequence length="105" mass="11904">MAKNSVVPVIILLLVVFLFAVIGFVIYTIVQDIGDKTKAKMEKKNIQFTKGGMKVSMKEVRDEDYKDQTQSVLVNVWNNSSFPAYKSRLWNNGGSSKDKDSAKRR</sequence>
<feature type="transmembrane region" description="Helical" evidence="1">
    <location>
        <begin position="6"/>
        <end position="30"/>
    </location>
</feature>
<accession>A0A093VWK9</accession>
<evidence type="ECO:0000313" key="2">
    <source>
        <dbReference type="EMBL" id="KFX50986.1"/>
    </source>
</evidence>
<gene>
    <name evidence="2" type="ORF">GQ26_0062510</name>
</gene>
<dbReference type="eggNOG" id="ENOG502SSTB">
    <property type="taxonomic scope" value="Eukaryota"/>
</dbReference>
<proteinExistence type="predicted"/>
<reference evidence="2" key="2">
    <citation type="journal article" date="2014" name="PLoS Genet.">
        <title>Signature gene expression reveals novel clues to the molecular mechanisms of dimorphic transition in Penicillium marneffei.</title>
        <authorList>
            <person name="Yang E."/>
            <person name="Wang G."/>
            <person name="Cai J."/>
            <person name="Woo P.C."/>
            <person name="Lau S.K."/>
            <person name="Yuen K.-Y."/>
            <person name="Chow W.-N."/>
            <person name="Lin X."/>
        </authorList>
    </citation>
    <scope>NUCLEOTIDE SEQUENCE</scope>
    <source>
        <strain evidence="2">PM1</strain>
    </source>
</reference>
<dbReference type="PANTHER" id="PTHR42077:SF1">
    <property type="entry name" value="YALI0F30239P"/>
    <property type="match status" value="1"/>
</dbReference>
<dbReference type="HOGENOM" id="CLU_150197_0_1_1"/>
<dbReference type="PANTHER" id="PTHR42077">
    <property type="entry name" value="YALI0F30239P"/>
    <property type="match status" value="1"/>
</dbReference>
<evidence type="ECO:0000256" key="1">
    <source>
        <dbReference type="SAM" id="Phobius"/>
    </source>
</evidence>
<comment type="caution">
    <text evidence="2">The sequence shown here is derived from an EMBL/GenBank/DDBJ whole genome shotgun (WGS) entry which is preliminary data.</text>
</comment>
<protein>
    <submittedName>
        <fullName evidence="2">Uncharacterized protein</fullName>
    </submittedName>
</protein>
<organism evidence="2">
    <name type="scientific">Talaromyces marneffei PM1</name>
    <dbReference type="NCBI Taxonomy" id="1077442"/>
    <lineage>
        <taxon>Eukaryota</taxon>
        <taxon>Fungi</taxon>
        <taxon>Dikarya</taxon>
        <taxon>Ascomycota</taxon>
        <taxon>Pezizomycotina</taxon>
        <taxon>Eurotiomycetes</taxon>
        <taxon>Eurotiomycetidae</taxon>
        <taxon>Eurotiales</taxon>
        <taxon>Trichocomaceae</taxon>
        <taxon>Talaromyces</taxon>
        <taxon>Talaromyces sect. Talaromyces</taxon>
    </lineage>
</organism>
<dbReference type="AlphaFoldDB" id="A0A093VWK9"/>